<dbReference type="PROSITE" id="PS51059">
    <property type="entry name" value="PARP_CATALYTIC"/>
    <property type="match status" value="1"/>
</dbReference>
<keyword evidence="1" id="KW-0520">NAD</keyword>
<dbReference type="InterPro" id="IPR012317">
    <property type="entry name" value="Poly(ADP-ribose)pol_cat_dom"/>
</dbReference>
<dbReference type="Gene3D" id="3.90.228.10">
    <property type="match status" value="1"/>
</dbReference>
<dbReference type="GO" id="GO:1990404">
    <property type="term" value="F:NAD+-protein mono-ADP-ribosyltransferase activity"/>
    <property type="evidence" value="ECO:0007669"/>
    <property type="project" value="TreeGrafter"/>
</dbReference>
<proteinExistence type="predicted"/>
<dbReference type="AlphaFoldDB" id="A0A815EUV2"/>
<sequence>LDKRLIPDVSYTQYLALDLEIDKHDMVIIDARQGSTKLKIALKAKISNYTHKVEKIGEKIQTFILSEGKMISYIKSLPTAKEVEQIHIEFCKNTTINQDDDNESLAPNDIDFYLQMNERPTVIDRISWDYLLEKSREITTFYNEQLYGPYKQGSEKLSNEKILFHDTCTTNIDGIFKENFLCKQTTDAGWFGKGLYFPSSSRYAIFYSKQHGEKIIYSLCSSVALGKMLHIKDRSYDGEDLHPDYNSHYIRVDKNSNNPITNDNDDYYKEYVVKNNEQVLPLYVIGLRRTSKFVLWRDAEIGSGENAQIFQILKGQYGFNIYASETSDEGIQLLKRKIQNNKKCVVITNGSNNGNEFAHECRKICSTIPILVYCRNVEYHQRWAFELGGTPAIKVTDNEMDIFEYINKILIET</sequence>
<organism evidence="3 5">
    <name type="scientific">Didymodactylos carnosus</name>
    <dbReference type="NCBI Taxonomy" id="1234261"/>
    <lineage>
        <taxon>Eukaryota</taxon>
        <taxon>Metazoa</taxon>
        <taxon>Spiralia</taxon>
        <taxon>Gnathifera</taxon>
        <taxon>Rotifera</taxon>
        <taxon>Eurotatoria</taxon>
        <taxon>Bdelloidea</taxon>
        <taxon>Philodinida</taxon>
        <taxon>Philodinidae</taxon>
        <taxon>Didymodactylos</taxon>
    </lineage>
</organism>
<reference evidence="3" key="1">
    <citation type="submission" date="2021-02" db="EMBL/GenBank/DDBJ databases">
        <authorList>
            <person name="Nowell W R."/>
        </authorList>
    </citation>
    <scope>NUCLEOTIDE SEQUENCE</scope>
</reference>
<feature type="domain" description="PARP catalytic" evidence="2">
    <location>
        <begin position="98"/>
        <end position="296"/>
    </location>
</feature>
<dbReference type="SUPFAM" id="SSF56399">
    <property type="entry name" value="ADP-ribosylation"/>
    <property type="match status" value="1"/>
</dbReference>
<evidence type="ECO:0000313" key="5">
    <source>
        <dbReference type="Proteomes" id="UP000663829"/>
    </source>
</evidence>
<dbReference type="PANTHER" id="PTHR45740">
    <property type="entry name" value="POLY [ADP-RIBOSE] POLYMERASE"/>
    <property type="match status" value="1"/>
</dbReference>
<evidence type="ECO:0000313" key="3">
    <source>
        <dbReference type="EMBL" id="CAF1315093.1"/>
    </source>
</evidence>
<dbReference type="InterPro" id="IPR051712">
    <property type="entry name" value="ARTD-AVP"/>
</dbReference>
<dbReference type="EMBL" id="CAJNOQ010013129">
    <property type="protein sequence ID" value="CAF1315093.1"/>
    <property type="molecule type" value="Genomic_DNA"/>
</dbReference>
<dbReference type="PANTHER" id="PTHR45740:SF2">
    <property type="entry name" value="POLY [ADP-RIBOSE] POLYMERASE"/>
    <property type="match status" value="1"/>
</dbReference>
<dbReference type="EC" id="2.4.2.-" evidence="1"/>
<feature type="non-terminal residue" evidence="3">
    <location>
        <position position="1"/>
    </location>
</feature>
<name>A0A815EUV2_9BILA</name>
<keyword evidence="1" id="KW-0328">Glycosyltransferase</keyword>
<dbReference type="Proteomes" id="UP000681722">
    <property type="component" value="Unassembled WGS sequence"/>
</dbReference>
<dbReference type="OrthoDB" id="6133115at2759"/>
<keyword evidence="5" id="KW-1185">Reference proteome</keyword>
<dbReference type="Pfam" id="PF00644">
    <property type="entry name" value="PARP"/>
    <property type="match status" value="1"/>
</dbReference>
<accession>A0A815EUV2</accession>
<evidence type="ECO:0000313" key="4">
    <source>
        <dbReference type="EMBL" id="CAF4156025.1"/>
    </source>
</evidence>
<keyword evidence="1" id="KW-0808">Transferase</keyword>
<gene>
    <name evidence="3" type="ORF">GPM918_LOCUS29189</name>
    <name evidence="4" type="ORF">SRO942_LOCUS29750</name>
</gene>
<dbReference type="GO" id="GO:0005634">
    <property type="term" value="C:nucleus"/>
    <property type="evidence" value="ECO:0007669"/>
    <property type="project" value="TreeGrafter"/>
</dbReference>
<dbReference type="Proteomes" id="UP000663829">
    <property type="component" value="Unassembled WGS sequence"/>
</dbReference>
<dbReference type="EMBL" id="CAJOBC010044628">
    <property type="protein sequence ID" value="CAF4156025.1"/>
    <property type="molecule type" value="Genomic_DNA"/>
</dbReference>
<evidence type="ECO:0000256" key="1">
    <source>
        <dbReference type="RuleBase" id="RU362114"/>
    </source>
</evidence>
<dbReference type="GO" id="GO:0003950">
    <property type="term" value="F:NAD+ poly-ADP-ribosyltransferase activity"/>
    <property type="evidence" value="ECO:0007669"/>
    <property type="project" value="UniProtKB-UniRule"/>
</dbReference>
<protein>
    <recommendedName>
        <fullName evidence="1">Poly [ADP-ribose] polymerase</fullName>
        <shortName evidence="1">PARP</shortName>
        <ecNumber evidence="1">2.4.2.-</ecNumber>
    </recommendedName>
</protein>
<evidence type="ECO:0000259" key="2">
    <source>
        <dbReference type="PROSITE" id="PS51059"/>
    </source>
</evidence>
<comment type="caution">
    <text evidence="3">The sequence shown here is derived from an EMBL/GenBank/DDBJ whole genome shotgun (WGS) entry which is preliminary data.</text>
</comment>